<dbReference type="InParanoid" id="A0A3N1GWG9"/>
<gene>
    <name evidence="2" type="ORF">EDC03_2417</name>
</gene>
<accession>A0A3N1GWG9</accession>
<dbReference type="Pfam" id="PF03235">
    <property type="entry name" value="GmrSD_N"/>
    <property type="match status" value="1"/>
</dbReference>
<protein>
    <submittedName>
        <fullName evidence="2">Uncharacterized protein DUF262</fullName>
    </submittedName>
</protein>
<feature type="domain" description="GmrSD restriction endonucleases N-terminal" evidence="1">
    <location>
        <begin position="24"/>
        <end position="158"/>
    </location>
</feature>
<dbReference type="EMBL" id="RJKN01000006">
    <property type="protein sequence ID" value="ROP34601.1"/>
    <property type="molecule type" value="Genomic_DNA"/>
</dbReference>
<dbReference type="Proteomes" id="UP000276232">
    <property type="component" value="Unassembled WGS sequence"/>
</dbReference>
<keyword evidence="3" id="KW-1185">Reference proteome</keyword>
<dbReference type="PANTHER" id="PTHR39639:SF1">
    <property type="entry name" value="DUF262 DOMAIN-CONTAINING PROTEIN"/>
    <property type="match status" value="1"/>
</dbReference>
<reference evidence="2 3" key="1">
    <citation type="journal article" date="2015" name="Stand. Genomic Sci.">
        <title>Genomic Encyclopedia of Bacterial and Archaeal Type Strains, Phase III: the genomes of soil and plant-associated and newly described type strains.</title>
        <authorList>
            <person name="Whitman W.B."/>
            <person name="Woyke T."/>
            <person name="Klenk H.P."/>
            <person name="Zhou Y."/>
            <person name="Lilburn T.G."/>
            <person name="Beck B.J."/>
            <person name="De Vos P."/>
            <person name="Vandamme P."/>
            <person name="Eisen J.A."/>
            <person name="Garrity G."/>
            <person name="Hugenholtz P."/>
            <person name="Kyrpides N.C."/>
        </authorList>
    </citation>
    <scope>NUCLEOTIDE SEQUENCE [LARGE SCALE GENOMIC DNA]</scope>
    <source>
        <strain evidence="2 3">CECT 7306</strain>
    </source>
</reference>
<dbReference type="InterPro" id="IPR004919">
    <property type="entry name" value="GmrSD_N"/>
</dbReference>
<sequence length="343" mass="39484">MRRRPNTQTVQWFLEIAASGQLDLDPAYQRRSVWNDDYRRFYIDTVLRDYPSPAIFLQVETRAGAPTVYHVIDGKQRLEALIRFSKGEFHLAAYFDDAGLSDPYYEDLRQEEQDAFADYVLSVENIDRAEDAELKVAFDRLNRNVAKLNRQELRKAQYEGAFISKMTELAAAPFWEDITVATRARVQRMLDVEFVSDLYLLTMKGVQDGSGYVMDDAYADYDAEIPDEQEHDRAYVRTLSFLESLPLQWRYSRWKNLSDLYGLWAAVLLVPSDDLPSAQEAAERLNDFESAINRFDNTSMVREYYDAVRQGSNKEASRLLRAEILRDVLLGETAEAPASASVA</sequence>
<dbReference type="AlphaFoldDB" id="A0A3N1GWG9"/>
<organism evidence="2 3">
    <name type="scientific">Pseudokineococcus lusitanus</name>
    <dbReference type="NCBI Taxonomy" id="763993"/>
    <lineage>
        <taxon>Bacteria</taxon>
        <taxon>Bacillati</taxon>
        <taxon>Actinomycetota</taxon>
        <taxon>Actinomycetes</taxon>
        <taxon>Kineosporiales</taxon>
        <taxon>Kineosporiaceae</taxon>
        <taxon>Pseudokineococcus</taxon>
    </lineage>
</organism>
<proteinExistence type="predicted"/>
<evidence type="ECO:0000313" key="2">
    <source>
        <dbReference type="EMBL" id="ROP34601.1"/>
    </source>
</evidence>
<evidence type="ECO:0000259" key="1">
    <source>
        <dbReference type="Pfam" id="PF03235"/>
    </source>
</evidence>
<evidence type="ECO:0000313" key="3">
    <source>
        <dbReference type="Proteomes" id="UP000276232"/>
    </source>
</evidence>
<name>A0A3N1GWG9_9ACTN</name>
<dbReference type="PANTHER" id="PTHR39639">
    <property type="entry name" value="CHROMOSOME 16, WHOLE GENOME SHOTGUN SEQUENCE"/>
    <property type="match status" value="1"/>
</dbReference>
<comment type="caution">
    <text evidence="2">The sequence shown here is derived from an EMBL/GenBank/DDBJ whole genome shotgun (WGS) entry which is preliminary data.</text>
</comment>